<dbReference type="EMBL" id="LCYN01000032">
    <property type="protein sequence ID" value="KKZ91792.1"/>
    <property type="molecule type" value="Genomic_DNA"/>
</dbReference>
<dbReference type="PANTHER" id="PTHR30413:SF10">
    <property type="entry name" value="CAPSULE POLYSACCHARIDE EXPORT INNER-MEMBRANE PROTEIN CTRC"/>
    <property type="match status" value="1"/>
</dbReference>
<keyword evidence="3 8" id="KW-0813">Transport</keyword>
<dbReference type="GO" id="GO:0015920">
    <property type="term" value="P:lipopolysaccharide transport"/>
    <property type="evidence" value="ECO:0007669"/>
    <property type="project" value="TreeGrafter"/>
</dbReference>
<evidence type="ECO:0000313" key="10">
    <source>
        <dbReference type="EMBL" id="KKZ91792.1"/>
    </source>
</evidence>
<evidence type="ECO:0000256" key="4">
    <source>
        <dbReference type="ARBA" id="ARBA00022475"/>
    </source>
</evidence>
<feature type="transmembrane region" description="Helical" evidence="8">
    <location>
        <begin position="149"/>
        <end position="167"/>
    </location>
</feature>
<dbReference type="Proteomes" id="UP000035350">
    <property type="component" value="Unassembled WGS sequence"/>
</dbReference>
<feature type="transmembrane region" description="Helical" evidence="8">
    <location>
        <begin position="235"/>
        <end position="257"/>
    </location>
</feature>
<dbReference type="PATRIC" id="fig|1396.433.peg.5937"/>
<accession>A0A0G8BW30</accession>
<dbReference type="InterPro" id="IPR013525">
    <property type="entry name" value="ABC2_TM"/>
</dbReference>
<comment type="caution">
    <text evidence="8">Lacks conserved residue(s) required for the propagation of feature annotation.</text>
</comment>
<dbReference type="RefSeq" id="WP_046960122.1">
    <property type="nucleotide sequence ID" value="NZ_JBALML010000032.1"/>
</dbReference>
<dbReference type="GO" id="GO:0140359">
    <property type="term" value="F:ABC-type transporter activity"/>
    <property type="evidence" value="ECO:0007669"/>
    <property type="project" value="InterPro"/>
</dbReference>
<feature type="transmembrane region" description="Helical" evidence="8">
    <location>
        <begin position="34"/>
        <end position="55"/>
    </location>
</feature>
<protein>
    <recommendedName>
        <fullName evidence="8">Transport permease protein</fullName>
    </recommendedName>
</protein>
<reference evidence="10 11" key="1">
    <citation type="journal article" date="2015" name="Genome Announc.">
        <title>Next-Generation Whole-Genome Sequencing of Eight Strains of Bacillus cereus, Isolated from Food.</title>
        <authorList>
            <person name="Krawczyk A.O."/>
            <person name="de Jong A."/>
            <person name="Eijlander R.T."/>
            <person name="Berendsen E.M."/>
            <person name="Holsappel S."/>
            <person name="Wells-Bennik M.H."/>
            <person name="Kuipers O.P."/>
        </authorList>
    </citation>
    <scope>NUCLEOTIDE SEQUENCE [LARGE SCALE GENOMIC DNA]</scope>
    <source>
        <strain evidence="10 11">B4147</strain>
    </source>
</reference>
<keyword evidence="5 8" id="KW-0812">Transmembrane</keyword>
<dbReference type="PROSITE" id="PS51012">
    <property type="entry name" value="ABC_TM2"/>
    <property type="match status" value="1"/>
</dbReference>
<proteinExistence type="inferred from homology"/>
<organism evidence="10 11">
    <name type="scientific">Bacillus wiedmannii</name>
    <dbReference type="NCBI Taxonomy" id="1890302"/>
    <lineage>
        <taxon>Bacteria</taxon>
        <taxon>Bacillati</taxon>
        <taxon>Bacillota</taxon>
        <taxon>Bacilli</taxon>
        <taxon>Bacillales</taxon>
        <taxon>Bacillaceae</taxon>
        <taxon>Bacillus</taxon>
        <taxon>Bacillus cereus group</taxon>
    </lineage>
</organism>
<comment type="caution">
    <text evidence="10">The sequence shown here is derived from an EMBL/GenBank/DDBJ whole genome shotgun (WGS) entry which is preliminary data.</text>
</comment>
<comment type="subcellular location">
    <subcellularLocation>
        <location evidence="1 8">Cell membrane</location>
        <topology evidence="1 8">Multi-pass membrane protein</topology>
    </subcellularLocation>
</comment>
<evidence type="ECO:0000256" key="1">
    <source>
        <dbReference type="ARBA" id="ARBA00004651"/>
    </source>
</evidence>
<evidence type="ECO:0000259" key="9">
    <source>
        <dbReference type="PROSITE" id="PS51012"/>
    </source>
</evidence>
<keyword evidence="4 8" id="KW-1003">Cell membrane</keyword>
<evidence type="ECO:0000256" key="2">
    <source>
        <dbReference type="ARBA" id="ARBA00007783"/>
    </source>
</evidence>
<keyword evidence="7 8" id="KW-0472">Membrane</keyword>
<sequence length="267" mass="30954">MNAMFMIIKEQVNNFYLMKRLSIYELKSANNNNYLGMIWEVLNPLIQMSIYWFVFGLGIRGGQGVDGVPFVFWLSSGLVVWFFLNPAVMQGTKSVYKRMNMVSKMNFPLSVIPSYVVLSVFYQHIILVGIVTVAFLLSGRGITWHYLQLPYYMIATIMLVFVIVLITSTLATIVRDVQIIVQAVMRMMLYITPILWTPEKLPPLLQTVMKFNPFVYVVEGYRGAFLGTSWFYEKVAYTCYFWGCVLVLFLIGAALHIKFRKYFVDYL</sequence>
<feature type="transmembrane region" description="Helical" evidence="8">
    <location>
        <begin position="109"/>
        <end position="137"/>
    </location>
</feature>
<dbReference type="GO" id="GO:0005886">
    <property type="term" value="C:plasma membrane"/>
    <property type="evidence" value="ECO:0007669"/>
    <property type="project" value="UniProtKB-SubCell"/>
</dbReference>
<dbReference type="InterPro" id="IPR047817">
    <property type="entry name" value="ABC2_TM_bact-type"/>
</dbReference>
<dbReference type="Pfam" id="PF01061">
    <property type="entry name" value="ABC2_membrane"/>
    <property type="match status" value="1"/>
</dbReference>
<evidence type="ECO:0000256" key="7">
    <source>
        <dbReference type="ARBA" id="ARBA00023136"/>
    </source>
</evidence>
<name>A0A0G8BW30_9BACI</name>
<evidence type="ECO:0000256" key="3">
    <source>
        <dbReference type="ARBA" id="ARBA00022448"/>
    </source>
</evidence>
<dbReference type="PANTHER" id="PTHR30413">
    <property type="entry name" value="INNER MEMBRANE TRANSPORT PERMEASE"/>
    <property type="match status" value="1"/>
</dbReference>
<gene>
    <name evidence="10" type="ORF">B4147_5605</name>
</gene>
<comment type="similarity">
    <text evidence="2 8">Belongs to the ABC-2 integral membrane protein family.</text>
</comment>
<keyword evidence="6 8" id="KW-1133">Transmembrane helix</keyword>
<dbReference type="AlphaFoldDB" id="A0A0G8BW30"/>
<reference evidence="11" key="2">
    <citation type="submission" date="2015-04" db="EMBL/GenBank/DDBJ databases">
        <title>Draft Genome Sequences of Eight Spore-Forming Food Isolates of Bacillus cereus Genome sequencing.</title>
        <authorList>
            <person name="Krawcyk A.O."/>
            <person name="de Jong A."/>
            <person name="Eijlander R.T."/>
            <person name="Berendsen E.M."/>
            <person name="Holsappel S."/>
            <person name="Wells-Bennik M."/>
            <person name="Kuipers O.P."/>
        </authorList>
    </citation>
    <scope>NUCLEOTIDE SEQUENCE [LARGE SCALE GENOMIC DNA]</scope>
    <source>
        <strain evidence="11">B4147</strain>
    </source>
</reference>
<evidence type="ECO:0000256" key="6">
    <source>
        <dbReference type="ARBA" id="ARBA00022989"/>
    </source>
</evidence>
<evidence type="ECO:0000256" key="8">
    <source>
        <dbReference type="RuleBase" id="RU361157"/>
    </source>
</evidence>
<evidence type="ECO:0000256" key="5">
    <source>
        <dbReference type="ARBA" id="ARBA00022692"/>
    </source>
</evidence>
<evidence type="ECO:0000313" key="11">
    <source>
        <dbReference type="Proteomes" id="UP000035350"/>
    </source>
</evidence>
<feature type="domain" description="ABC transmembrane type-2" evidence="9">
    <location>
        <begin position="35"/>
        <end position="259"/>
    </location>
</feature>
<feature type="transmembrane region" description="Helical" evidence="8">
    <location>
        <begin position="67"/>
        <end position="88"/>
    </location>
</feature>